<comment type="caution">
    <text evidence="4">The sequence shown here is derived from an EMBL/GenBank/DDBJ whole genome shotgun (WGS) entry which is preliminary data.</text>
</comment>
<dbReference type="GO" id="GO:0006508">
    <property type="term" value="P:proteolysis"/>
    <property type="evidence" value="ECO:0007669"/>
    <property type="project" value="UniProtKB-KW"/>
</dbReference>
<dbReference type="AlphaFoldDB" id="A0A5S5DNY2"/>
<dbReference type="Proteomes" id="UP000325105">
    <property type="component" value="Unassembled WGS sequence"/>
</dbReference>
<dbReference type="OrthoDB" id="8595007at2"/>
<dbReference type="Pfam" id="PF12969">
    <property type="entry name" value="DUF3857"/>
    <property type="match status" value="1"/>
</dbReference>
<sequence length="632" mass="72282">MKFLWIFLLLFGTLMSRAQSLNYAVESVPQALKSRAAVTIRNESVYIEMRAAHDVLQKVKRAITVYNRNGDNYAYIPLYYDKSATIKSVKGTIYDADGSPIRKINHKDFTDVSAADGFSMFSDTRLKYYQYHAITYPYTIEVEYEIQHKQNLAIPAWNPNFSPEVSVEQSTYIFAAPAGAAVRTYTQNVPAAASVSHTDKFVLHKWEATNIPAVKEESYTRNFRERSISVYIVPQEVSYYGRKGAFDDWQGFGKWVYENLLQGKQDLNETVRNNVLQLTKDCTTDKEKAKVLYRYLQEKTRYISIQVGIGGLEPFKASDVDRYGYGDCKALVNYMQNLLALVDIPSYYCIVEAGNLKQDLKADFANVQDGNHIILCIPFEQDTTWLECTSQEMPFGFLGNFTDDRLVLACTPQGGKVLRTPAYTHLENKQVRIGKLKLVNTDLKGRLVTKFYGTQYNNHADVLHANNTEKPKLLAKHYDINNISFSDIAYKEVKDDSPHLVENLSLSISNIGLHSNKRLMLPSSLFNTFTTIPRYDDRQQQVYINRGFTDEDHIEIELPDDINKQMVPTEKEFSCPMGEYRFTAAIEGNTLRCSRTLVIKQGVYDPAQYASFQEFLRSVSQTDRGRFSLELL</sequence>
<keyword evidence="4" id="KW-0378">Hydrolase</keyword>
<dbReference type="InterPro" id="IPR024618">
    <property type="entry name" value="DUF3857"/>
</dbReference>
<evidence type="ECO:0000259" key="3">
    <source>
        <dbReference type="Pfam" id="PF12970"/>
    </source>
</evidence>
<evidence type="ECO:0000313" key="4">
    <source>
        <dbReference type="EMBL" id="TYP97653.1"/>
    </source>
</evidence>
<name>A0A5S5DNY2_9SPHI</name>
<keyword evidence="1" id="KW-0732">Signal</keyword>
<protein>
    <submittedName>
        <fullName evidence="4">Transglutaminase-like putative cysteine protease</fullName>
    </submittedName>
</protein>
<evidence type="ECO:0000256" key="1">
    <source>
        <dbReference type="SAM" id="SignalP"/>
    </source>
</evidence>
<keyword evidence="4" id="KW-0645">Protease</keyword>
<dbReference type="SUPFAM" id="SSF54001">
    <property type="entry name" value="Cysteine proteinases"/>
    <property type="match status" value="1"/>
</dbReference>
<reference evidence="4 5" key="1">
    <citation type="submission" date="2019-07" db="EMBL/GenBank/DDBJ databases">
        <title>Genomic Encyclopedia of Archaeal and Bacterial Type Strains, Phase II (KMG-II): from individual species to whole genera.</title>
        <authorList>
            <person name="Goeker M."/>
        </authorList>
    </citation>
    <scope>NUCLEOTIDE SEQUENCE [LARGE SCALE GENOMIC DNA]</scope>
    <source>
        <strain evidence="4 5">DSM 18850</strain>
    </source>
</reference>
<dbReference type="Gene3D" id="2.60.40.3140">
    <property type="match status" value="1"/>
</dbReference>
<feature type="domain" description="DUF3858" evidence="3">
    <location>
        <begin position="538"/>
        <end position="618"/>
    </location>
</feature>
<dbReference type="InterPro" id="IPR038765">
    <property type="entry name" value="Papain-like_cys_pep_sf"/>
</dbReference>
<proteinExistence type="predicted"/>
<gene>
    <name evidence="4" type="ORF">BC792_10275</name>
</gene>
<dbReference type="Gene3D" id="2.60.120.1130">
    <property type="match status" value="1"/>
</dbReference>
<dbReference type="RefSeq" id="WP_148907314.1">
    <property type="nucleotide sequence ID" value="NZ_VNHX01000002.1"/>
</dbReference>
<evidence type="ECO:0000259" key="2">
    <source>
        <dbReference type="Pfam" id="PF12969"/>
    </source>
</evidence>
<dbReference type="Pfam" id="PF12970">
    <property type="entry name" value="DUF3858"/>
    <property type="match status" value="1"/>
</dbReference>
<organism evidence="4 5">
    <name type="scientific">Sphingobacterium allocomposti</name>
    <dbReference type="NCBI Taxonomy" id="415956"/>
    <lineage>
        <taxon>Bacteria</taxon>
        <taxon>Pseudomonadati</taxon>
        <taxon>Bacteroidota</taxon>
        <taxon>Sphingobacteriia</taxon>
        <taxon>Sphingobacteriales</taxon>
        <taxon>Sphingobacteriaceae</taxon>
        <taxon>Sphingobacterium</taxon>
    </lineage>
</organism>
<dbReference type="InterPro" id="IPR024544">
    <property type="entry name" value="DUF3858"/>
</dbReference>
<keyword evidence="5" id="KW-1185">Reference proteome</keyword>
<dbReference type="EMBL" id="VNHX01000002">
    <property type="protein sequence ID" value="TYP97653.1"/>
    <property type="molecule type" value="Genomic_DNA"/>
</dbReference>
<feature type="signal peptide" evidence="1">
    <location>
        <begin position="1"/>
        <end position="18"/>
    </location>
</feature>
<evidence type="ECO:0000313" key="5">
    <source>
        <dbReference type="Proteomes" id="UP000325105"/>
    </source>
</evidence>
<feature type="domain" description="DUF3857" evidence="2">
    <location>
        <begin position="58"/>
        <end position="214"/>
    </location>
</feature>
<dbReference type="Gene3D" id="3.10.620.30">
    <property type="match status" value="1"/>
</dbReference>
<dbReference type="GO" id="GO:0008233">
    <property type="term" value="F:peptidase activity"/>
    <property type="evidence" value="ECO:0007669"/>
    <property type="project" value="UniProtKB-KW"/>
</dbReference>
<accession>A0A5S5DNY2</accession>
<feature type="chain" id="PRO_5024382047" evidence="1">
    <location>
        <begin position="19"/>
        <end position="632"/>
    </location>
</feature>